<feature type="compositionally biased region" description="Polar residues" evidence="1">
    <location>
        <begin position="526"/>
        <end position="544"/>
    </location>
</feature>
<protein>
    <submittedName>
        <fullName evidence="2">Uncharacterized protein</fullName>
    </submittedName>
</protein>
<feature type="region of interest" description="Disordered" evidence="1">
    <location>
        <begin position="177"/>
        <end position="264"/>
    </location>
</feature>
<dbReference type="EMBL" id="ADBJ01000044">
    <property type="protein sequence ID" value="EFA76961.1"/>
    <property type="molecule type" value="Genomic_DNA"/>
</dbReference>
<feature type="compositionally biased region" description="Polar residues" evidence="1">
    <location>
        <begin position="386"/>
        <end position="395"/>
    </location>
</feature>
<gene>
    <name evidence="2" type="ORF">PPL_09713</name>
</gene>
<sequence length="694" mass="77505">MNNNNSNSSSSSSSSSMSSHNSLSNSSGIKRRLELGLEDLPMPGQIKFPYLPNCMDSMSHSSSSNSTSSATSPQNFPSIQQQLKAFSHHSIESLPSHSDLPMFSLHQHHHRNSDHHSQQHNHHPHHHQSNISTNILKALKTSPITDVLHNLPCNQPEHCDCKQHPHKSLLPLGLSSEIENHSNHDDSHDEDSYDADDEDEHHESGGSGTGFLSPRNITPSTTPLGGSGAHTFGGTNSPTKSTGCSSQCNDANHTHNNNNNPKITKEMDNHIKLLTSLGENPACPNCNIPATRRHDKRRWWCKNCTKSFTPFRKGKKLDANGEFIGNTAPQCGRCFQQATRKHDKRRWWCKVCKKPFTPSQFNLGDNSHIIFVMGANSNKSGDEKSPTTGNSCSNRTDLEEITEETNVTHGNTKKFNSKIELLLNPVNQEKSPQSSATSTPETNEKDELHQMNEIKKLRSKYGDHNLLEEDIMTLNTLQNFRNFFNESGSKSLPITDITKTTTSSPKPTTTTTTPLTTPTPTPTSTQHPNNNSSPVSCTAQQPPMQQRPKYNSLKLTNSYDIIDNDEVVKEGLRNSHHHQQLHHHLNNLNTTLRDHATTSKAGVAFDHRRNVSPTHQTPSNLPTSSQNTGASKTVKTPSEMILDNSFEALVQLNGLEKSQQILYDWLEKSQYTFLFEKILHPEVYKHLMYSKSQN</sequence>
<dbReference type="RefSeq" id="XP_020429092.1">
    <property type="nucleotide sequence ID" value="XM_020580505.1"/>
</dbReference>
<name>D3BNL0_HETP5</name>
<evidence type="ECO:0000313" key="3">
    <source>
        <dbReference type="Proteomes" id="UP000001396"/>
    </source>
</evidence>
<feature type="region of interest" description="Disordered" evidence="1">
    <location>
        <begin position="425"/>
        <end position="448"/>
    </location>
</feature>
<feature type="region of interest" description="Disordered" evidence="1">
    <location>
        <begin position="485"/>
        <end position="552"/>
    </location>
</feature>
<feature type="compositionally biased region" description="Polar residues" evidence="1">
    <location>
        <begin position="233"/>
        <end position="251"/>
    </location>
</feature>
<evidence type="ECO:0000256" key="1">
    <source>
        <dbReference type="SAM" id="MobiDB-lite"/>
    </source>
</evidence>
<feature type="region of interest" description="Disordered" evidence="1">
    <location>
        <begin position="376"/>
        <end position="413"/>
    </location>
</feature>
<feature type="compositionally biased region" description="Low complexity" evidence="1">
    <location>
        <begin position="1"/>
        <end position="27"/>
    </location>
</feature>
<feature type="compositionally biased region" description="Basic and acidic residues" evidence="1">
    <location>
        <begin position="178"/>
        <end position="187"/>
    </location>
</feature>
<dbReference type="AlphaFoldDB" id="D3BNL0"/>
<accession>D3BNL0</accession>
<feature type="compositionally biased region" description="Polar residues" evidence="1">
    <location>
        <begin position="611"/>
        <end position="635"/>
    </location>
</feature>
<feature type="compositionally biased region" description="Basic residues" evidence="1">
    <location>
        <begin position="107"/>
        <end position="128"/>
    </location>
</feature>
<dbReference type="GeneID" id="31365187"/>
<evidence type="ECO:0000313" key="2">
    <source>
        <dbReference type="EMBL" id="EFA76961.1"/>
    </source>
</evidence>
<proteinExistence type="predicted"/>
<organism evidence="2 3">
    <name type="scientific">Heterostelium pallidum (strain ATCC 26659 / Pp 5 / PN500)</name>
    <name type="common">Cellular slime mold</name>
    <name type="synonym">Polysphondylium pallidum</name>
    <dbReference type="NCBI Taxonomy" id="670386"/>
    <lineage>
        <taxon>Eukaryota</taxon>
        <taxon>Amoebozoa</taxon>
        <taxon>Evosea</taxon>
        <taxon>Eumycetozoa</taxon>
        <taxon>Dictyostelia</taxon>
        <taxon>Acytosteliales</taxon>
        <taxon>Acytosteliaceae</taxon>
        <taxon>Heterostelium</taxon>
    </lineage>
</organism>
<feature type="region of interest" description="Disordered" evidence="1">
    <location>
        <begin position="107"/>
        <end position="130"/>
    </location>
</feature>
<feature type="compositionally biased region" description="Polar residues" evidence="1">
    <location>
        <begin position="425"/>
        <end position="441"/>
    </location>
</feature>
<feature type="region of interest" description="Disordered" evidence="1">
    <location>
        <begin position="609"/>
        <end position="635"/>
    </location>
</feature>
<feature type="compositionally biased region" description="Polar residues" evidence="1">
    <location>
        <begin position="215"/>
        <end position="224"/>
    </location>
</feature>
<feature type="compositionally biased region" description="Acidic residues" evidence="1">
    <location>
        <begin position="188"/>
        <end position="200"/>
    </location>
</feature>
<feature type="compositionally biased region" description="Low complexity" evidence="1">
    <location>
        <begin position="491"/>
        <end position="525"/>
    </location>
</feature>
<dbReference type="Proteomes" id="UP000001396">
    <property type="component" value="Unassembled WGS sequence"/>
</dbReference>
<keyword evidence="3" id="KW-1185">Reference proteome</keyword>
<feature type="region of interest" description="Disordered" evidence="1">
    <location>
        <begin position="1"/>
        <end position="30"/>
    </location>
</feature>
<comment type="caution">
    <text evidence="2">The sequence shown here is derived from an EMBL/GenBank/DDBJ whole genome shotgun (WGS) entry which is preliminary data.</text>
</comment>
<reference evidence="2 3" key="1">
    <citation type="journal article" date="2011" name="Genome Res.">
        <title>Phylogeny-wide analysis of social amoeba genomes highlights ancient origins for complex intercellular communication.</title>
        <authorList>
            <person name="Heidel A.J."/>
            <person name="Lawal H.M."/>
            <person name="Felder M."/>
            <person name="Schilde C."/>
            <person name="Helps N.R."/>
            <person name="Tunggal B."/>
            <person name="Rivero F."/>
            <person name="John U."/>
            <person name="Schleicher M."/>
            <person name="Eichinger L."/>
            <person name="Platzer M."/>
            <person name="Noegel A.A."/>
            <person name="Schaap P."/>
            <person name="Gloeckner G."/>
        </authorList>
    </citation>
    <scope>NUCLEOTIDE SEQUENCE [LARGE SCALE GENOMIC DNA]</scope>
    <source>
        <strain evidence="3">ATCC 26659 / Pp 5 / PN500</strain>
    </source>
</reference>
<dbReference type="InParanoid" id="D3BNL0"/>